<dbReference type="VEuPathDB" id="FungiDB:CJJ09_005618"/>
<name>A0A0L0NUB9_CANAR</name>
<dbReference type="VEuPathDB" id="FungiDB:B9J08_002525"/>
<evidence type="ECO:0000256" key="1">
    <source>
        <dbReference type="SAM" id="MobiDB-lite"/>
    </source>
</evidence>
<sequence length="221" mass="25424">MAASLQEMYPKRKLELEDITNRHKKAKQGKEYFHQLQMQPQPLQERLPSPSSPSSSSLPPLKQRSKSVSFELSKNEHYENLPLLTPKEDDFVSDTEYNQHRSESSEQQLDRNPDYVALGATADMLHMTKEKIEDDLAELLSLRKAAKVESKLALVDFYVRLICNDKLHNSSFSSLPQQHRIVSAPHVNWGKYHKGLQNASISHDCTNDYEKVFKGLKMFPN</sequence>
<feature type="region of interest" description="Disordered" evidence="1">
    <location>
        <begin position="94"/>
        <end position="113"/>
    </location>
</feature>
<protein>
    <submittedName>
        <fullName evidence="2">Uncharacterized protein</fullName>
    </submittedName>
</protein>
<organism evidence="2 3">
    <name type="scientific">Candidozyma auris</name>
    <name type="common">Yeast</name>
    <name type="synonym">Candida auris</name>
    <dbReference type="NCBI Taxonomy" id="498019"/>
    <lineage>
        <taxon>Eukaryota</taxon>
        <taxon>Fungi</taxon>
        <taxon>Dikarya</taxon>
        <taxon>Ascomycota</taxon>
        <taxon>Saccharomycotina</taxon>
        <taxon>Pichiomycetes</taxon>
        <taxon>Metschnikowiaceae</taxon>
        <taxon>Candidozyma</taxon>
    </lineage>
</organism>
<comment type="caution">
    <text evidence="2">The sequence shown here is derived from an EMBL/GenBank/DDBJ whole genome shotgun (WGS) entry which is preliminary data.</text>
</comment>
<dbReference type="VEuPathDB" id="FungiDB:CJJ07_002384"/>
<reference evidence="3" key="1">
    <citation type="journal article" date="2015" name="BMC Genomics">
        <title>Draft genome of a commonly misdiagnosed multidrug resistant pathogen Candida auris.</title>
        <authorList>
            <person name="Chatterjee S."/>
            <person name="Alampalli S.V."/>
            <person name="Nageshan R.K."/>
            <person name="Chettiar S.T."/>
            <person name="Joshi S."/>
            <person name="Tatu U.S."/>
        </authorList>
    </citation>
    <scope>NUCLEOTIDE SEQUENCE [LARGE SCALE GENOMIC DNA]</scope>
    <source>
        <strain evidence="3">6684</strain>
    </source>
</reference>
<proteinExistence type="predicted"/>
<evidence type="ECO:0000313" key="2">
    <source>
        <dbReference type="EMBL" id="KND97771.1"/>
    </source>
</evidence>
<dbReference type="EMBL" id="LGST01000041">
    <property type="protein sequence ID" value="KND97771.1"/>
    <property type="molecule type" value="Genomic_DNA"/>
</dbReference>
<dbReference type="VEuPathDB" id="FungiDB:QG37_06182"/>
<feature type="region of interest" description="Disordered" evidence="1">
    <location>
        <begin position="19"/>
        <end position="72"/>
    </location>
</feature>
<feature type="compositionally biased region" description="Low complexity" evidence="1">
    <location>
        <begin position="39"/>
        <end position="62"/>
    </location>
</feature>
<gene>
    <name evidence="2" type="ORF">QG37_06182</name>
</gene>
<dbReference type="VEuPathDB" id="FungiDB:CJI96_0005079"/>
<dbReference type="AlphaFoldDB" id="A0A0L0NUB9"/>
<evidence type="ECO:0000313" key="3">
    <source>
        <dbReference type="Proteomes" id="UP000037122"/>
    </source>
</evidence>
<feature type="compositionally biased region" description="Basic and acidic residues" evidence="1">
    <location>
        <begin position="97"/>
        <end position="113"/>
    </location>
</feature>
<dbReference type="Proteomes" id="UP000037122">
    <property type="component" value="Unassembled WGS sequence"/>
</dbReference>
<accession>A0A0L0NUB9</accession>
<dbReference type="VEuPathDB" id="FungiDB:CJI97_002070"/>